<name>A0A074WR79_9PEZI</name>
<dbReference type="Pfam" id="PF00249">
    <property type="entry name" value="Myb_DNA-binding"/>
    <property type="match status" value="2"/>
</dbReference>
<dbReference type="SMART" id="SM00717">
    <property type="entry name" value="SANT"/>
    <property type="match status" value="2"/>
</dbReference>
<sequence>MSSRFPPVHESRYPPRARSRSPPRYEGWRPNGPLNPGFNNNNNNRHGDFERGLDPPRGPRTFNDSPRGPPPGPGTGPSAPLGPRGRGAPPRPEFRELRDAPPLGTDRSFRERDFDRRARPVSPRARSPVRGFRDGPLPPRDLDLGRGRRDSRDGPINAGPGYPDAPPFGQPPFGRGGFNGRGRGRGRGDFGFRRGPADDRNTFRPRDRSPPPTRWGSVSRGDRDDWRPERREDDRWLDRDDREREPDRFRRDPATSRFDSRPPTPHQQVSSAQPPAERAPPFESSRDDLAMRRPSTTSLSGVKEPLRRDIPPQNVAPPMPLPPNDLLAGRVESSAARYGSRASSPPPSAPQVPAFGSLSFKSQPYSGPTSNVWKASPENRTPATPAKPPVPSPPAVKPIPTAPKAQLAAPPPAAPRAPRALENAPPTAPRESFVDRAPPVPQARISSAPQPPAPTGPWALRTDDRASGQFAPAATLEGRRLSGSFQPGIDNAPTSPRTLGSGVAQIAQMTPMKTSEASSNSVPTPQTQPGFGNIQDSRAPRADMAPPRLGTPPPAAPSGPRNTHTFSTSPVKQDSNIPTAPKAIRGPPIAPRASVDRGQPLHRPMDRNGLAPSRAPPGAPRAPAWNQWIRPGAPQYREPTVPAKRDLNGDEKAQQFMPRTSPQNMNRQVSDPSSMRTEEVKDDRAFKTAPASPERRPSDANAAINPPFQKEYSVPSPVEQVESDAAVDADLATPDSSEDFISDEEGMDLDEEDFAQSKAKFERQKAHLEAQMIDLNARQYRATTPLAQIVKLANITVEDLPSAQDPTIGEAKDDIMEGMETLEAPAQAASPSHPRSMTTREDVSNDLIVPKQEQIEEAETATIPPAQTTYKQPEPDRVLESAEVDQGEDVDMDGSEDLDFITPEPKRSIETITLPYLAKTPLTPLSDLGAFHENTARLNAVKPALIMHYQAQAEEEQIVQKDLHEQYVEKYRAWKLETQLLDRERASKETEERQMSVELGLDIESSPIMENPISESSRSRLHKFSSEYDIQQVLKQSEETARLEQEKVERESRRAQIDLEKEAIPPDMWDEASKEKRIFKNMNRYRDPICLTDIYGYEPEFDTFTETEHKRFVELFKERPKQWGEIAAQLPGRSYADCIHHYYKYKWDGRFKEKQKRRAKGGGRRGGKTGRAKPATLMSDLRKDGEEDSSSGPMLTETGRPRRAATRTAYTAEKDPEVKPTPVVPAVNKKVPATGEVGSEKPAKRRKTTAAGDKPQKRGRQTLVSTATSVTSPAGTDKEAVLSQEDFARAKQLEEAALLTGIYTGTRTLGGPQHVEYAHDPLPVQVSNDTAERTRAPAQTSMQRSSASSYWSVPEQTDFVKFIAHFGTDFGAIANHMGTKTQTMVKNYYQRLVESGNRPDVVDAANIANARRDRGEDMGVPPTPTPINKRRYDNPGPTLPRTASGSQGEVMDIDPVPSTQPSNHSQPSSQFQHQYRFSMATQPTPTIPQRAAPTPLQPHGSPALGKSGPLAQPRGSISSSGPKMGFFSESRMERRPTLPGSERPAQQPSPSLMHQQQPTPPGLMHQNLSHLTSEFVKNLKEEQERALSIQKRASQEHVPQVAQHSMFQPPAAQTSAPTGSPQLPMLDRPLERDERSGTPGVSSLVHPRAGPAMFRNIIGSPGPMQSPAISMHPPFRSGHVPSPPKREEPPMYRPGSVPAPSPATSVVKPAMSLTAGPPAEPRKTSNLASLLNSEPEEPRQKKRIGDQPTPFTQSPTPSTLSVAPSGPGSSIFPPRRDAFNQTPVSRQEYDGRSSYAQPTSHVPTPAAQHELLTGRSGTPVGSRQPEWQSRPPMGHNLASSSPHPPAPLERDVRPYFSHRANLGSLNQQSRANPSPPPNAHPYMNHSRTPSVSGRPITPSQMQPQGPSNLSHMAQAQTAQAQSQIMQANPYPQQHGGPPHMQQIQAHQQNQFSHRHNSSGGSSHSGLHQRQTSRGEEMSMMRQQQQQQQQEREFHLSREREHRMEVDRQYKEREAQFHQHQQQEQQRYAQHRTPQPFQQQPPSGPPQILSMREQARIEAEQGYRDARNREQYEQEMHIRRIQEDEERMRYDYRNPNGMLSRNSGGGYGGGSAGFPPPGPHRR</sequence>
<feature type="region of interest" description="Disordered" evidence="1">
    <location>
        <begin position="1586"/>
        <end position="1993"/>
    </location>
</feature>
<evidence type="ECO:0000313" key="6">
    <source>
        <dbReference type="Proteomes" id="UP000027730"/>
    </source>
</evidence>
<feature type="compositionally biased region" description="Basic and acidic residues" evidence="1">
    <location>
        <begin position="186"/>
        <end position="209"/>
    </location>
</feature>
<dbReference type="PANTHER" id="PTHR13992">
    <property type="entry name" value="NUCLEAR RECEPTOR CO-REPRESSOR RELATED NCOR"/>
    <property type="match status" value="1"/>
</dbReference>
<feature type="compositionally biased region" description="Basic and acidic residues" evidence="1">
    <location>
        <begin position="2052"/>
        <end position="2079"/>
    </location>
</feature>
<feature type="region of interest" description="Disordered" evidence="1">
    <location>
        <begin position="1154"/>
        <end position="1277"/>
    </location>
</feature>
<dbReference type="GeneID" id="25413295"/>
<dbReference type="Proteomes" id="UP000027730">
    <property type="component" value="Unassembled WGS sequence"/>
</dbReference>
<feature type="compositionally biased region" description="Low complexity" evidence="1">
    <location>
        <begin position="1747"/>
        <end position="1759"/>
    </location>
</feature>
<dbReference type="InterPro" id="IPR001005">
    <property type="entry name" value="SANT/Myb"/>
</dbReference>
<dbReference type="InterPro" id="IPR017884">
    <property type="entry name" value="SANT_dom"/>
</dbReference>
<dbReference type="InterPro" id="IPR017930">
    <property type="entry name" value="Myb_dom"/>
</dbReference>
<proteinExistence type="predicted"/>
<feature type="compositionally biased region" description="Polar residues" evidence="1">
    <location>
        <begin position="1863"/>
        <end position="1872"/>
    </location>
</feature>
<dbReference type="GO" id="GO:0034967">
    <property type="term" value="C:Set3 complex"/>
    <property type="evidence" value="ECO:0007669"/>
    <property type="project" value="TreeGrafter"/>
</dbReference>
<evidence type="ECO:0000259" key="3">
    <source>
        <dbReference type="PROSITE" id="PS51293"/>
    </source>
</evidence>
<feature type="domain" description="SANT" evidence="3">
    <location>
        <begin position="1099"/>
        <end position="1150"/>
    </location>
</feature>
<dbReference type="Gene3D" id="1.10.10.60">
    <property type="entry name" value="Homeodomain-like"/>
    <property type="match status" value="1"/>
</dbReference>
<evidence type="ECO:0008006" key="7">
    <source>
        <dbReference type="Google" id="ProtNLM"/>
    </source>
</evidence>
<feature type="region of interest" description="Disordered" evidence="1">
    <location>
        <begin position="2092"/>
        <end position="2121"/>
    </location>
</feature>
<feature type="compositionally biased region" description="Low complexity" evidence="1">
    <location>
        <begin position="76"/>
        <end position="88"/>
    </location>
</feature>
<feature type="compositionally biased region" description="Basic and acidic residues" evidence="1">
    <location>
        <begin position="220"/>
        <end position="260"/>
    </location>
</feature>
<feature type="compositionally biased region" description="Basic and acidic residues" evidence="1">
    <location>
        <begin position="107"/>
        <end position="118"/>
    </location>
</feature>
<evidence type="ECO:0000259" key="2">
    <source>
        <dbReference type="PROSITE" id="PS50090"/>
    </source>
</evidence>
<feature type="compositionally biased region" description="Polar residues" evidence="1">
    <location>
        <begin position="359"/>
        <end position="373"/>
    </location>
</feature>
<feature type="compositionally biased region" description="Low complexity" evidence="1">
    <location>
        <begin position="333"/>
        <end position="343"/>
    </location>
</feature>
<protein>
    <recommendedName>
        <fullName evidence="7">SANT domain-containing protein</fullName>
    </recommendedName>
</protein>
<feature type="region of interest" description="Disordered" evidence="1">
    <location>
        <begin position="1"/>
        <end position="719"/>
    </location>
</feature>
<feature type="compositionally biased region" description="Polar residues" evidence="1">
    <location>
        <begin position="560"/>
        <end position="578"/>
    </location>
</feature>
<feature type="region of interest" description="Disordered" evidence="1">
    <location>
        <begin position="855"/>
        <end position="876"/>
    </location>
</feature>
<dbReference type="GO" id="GO:0006357">
    <property type="term" value="P:regulation of transcription by RNA polymerase II"/>
    <property type="evidence" value="ECO:0007669"/>
    <property type="project" value="TreeGrafter"/>
</dbReference>
<feature type="domain" description="SANT" evidence="3">
    <location>
        <begin position="1346"/>
        <end position="1397"/>
    </location>
</feature>
<feature type="domain" description="HTH myb-type" evidence="4">
    <location>
        <begin position="1103"/>
        <end position="1150"/>
    </location>
</feature>
<feature type="compositionally biased region" description="Basic and acidic residues" evidence="1">
    <location>
        <begin position="1736"/>
        <end position="1745"/>
    </location>
</feature>
<evidence type="ECO:0000256" key="1">
    <source>
        <dbReference type="SAM" id="MobiDB-lite"/>
    </source>
</evidence>
<dbReference type="InterPro" id="IPR009057">
    <property type="entry name" value="Homeodomain-like_sf"/>
</dbReference>
<keyword evidence="6" id="KW-1185">Reference proteome</keyword>
<feature type="compositionally biased region" description="Low complexity" evidence="1">
    <location>
        <begin position="1220"/>
        <end position="1234"/>
    </location>
</feature>
<gene>
    <name evidence="5" type="ORF">M436DRAFT_62015</name>
</gene>
<dbReference type="SUPFAM" id="SSF46689">
    <property type="entry name" value="Homeodomain-like"/>
    <property type="match status" value="2"/>
</dbReference>
<dbReference type="EMBL" id="KL584705">
    <property type="protein sequence ID" value="KEQ75623.1"/>
    <property type="molecule type" value="Genomic_DNA"/>
</dbReference>
<feature type="compositionally biased region" description="Polar residues" evidence="1">
    <location>
        <begin position="1602"/>
        <end position="1621"/>
    </location>
</feature>
<dbReference type="InterPro" id="IPR051571">
    <property type="entry name" value="N-CoR_corepressor"/>
</dbReference>
<dbReference type="RefSeq" id="XP_013429708.1">
    <property type="nucleotide sequence ID" value="XM_013574254.1"/>
</dbReference>
<feature type="compositionally biased region" description="Basic and acidic residues" evidence="1">
    <location>
        <begin position="676"/>
        <end position="686"/>
    </location>
</feature>
<feature type="compositionally biased region" description="Polar residues" evidence="1">
    <location>
        <begin position="1885"/>
        <end position="1911"/>
    </location>
</feature>
<feature type="compositionally biased region" description="Polar residues" evidence="1">
    <location>
        <begin position="657"/>
        <end position="675"/>
    </location>
</feature>
<organism evidence="5 6">
    <name type="scientific">Aureobasidium namibiae CBS 147.97</name>
    <dbReference type="NCBI Taxonomy" id="1043004"/>
    <lineage>
        <taxon>Eukaryota</taxon>
        <taxon>Fungi</taxon>
        <taxon>Dikarya</taxon>
        <taxon>Ascomycota</taxon>
        <taxon>Pezizomycotina</taxon>
        <taxon>Dothideomycetes</taxon>
        <taxon>Dothideomycetidae</taxon>
        <taxon>Dothideales</taxon>
        <taxon>Saccotheciaceae</taxon>
        <taxon>Aureobasidium</taxon>
    </lineage>
</organism>
<feature type="compositionally biased region" description="Polar residues" evidence="1">
    <location>
        <begin position="1457"/>
        <end position="1484"/>
    </location>
</feature>
<feature type="compositionally biased region" description="Pro residues" evidence="1">
    <location>
        <begin position="385"/>
        <end position="401"/>
    </location>
</feature>
<feature type="compositionally biased region" description="Basic residues" evidence="1">
    <location>
        <begin position="1154"/>
        <end position="1171"/>
    </location>
</feature>
<feature type="compositionally biased region" description="Low complexity" evidence="1">
    <location>
        <begin position="22"/>
        <end position="44"/>
    </location>
</feature>
<dbReference type="PANTHER" id="PTHR13992:SF39">
    <property type="entry name" value="SMRTER, ISOFORM G"/>
    <property type="match status" value="1"/>
</dbReference>
<feature type="compositionally biased region" description="Gly residues" evidence="1">
    <location>
        <begin position="2102"/>
        <end position="2111"/>
    </location>
</feature>
<feature type="compositionally biased region" description="Pro residues" evidence="1">
    <location>
        <begin position="314"/>
        <end position="323"/>
    </location>
</feature>
<feature type="compositionally biased region" description="Basic and acidic residues" evidence="1">
    <location>
        <begin position="45"/>
        <end position="54"/>
    </location>
</feature>
<feature type="domain" description="Myb-like" evidence="2">
    <location>
        <begin position="1104"/>
        <end position="1146"/>
    </location>
</feature>
<feature type="compositionally biased region" description="Low complexity" evidence="1">
    <location>
        <begin position="416"/>
        <end position="425"/>
    </location>
</feature>
<evidence type="ECO:0000259" key="4">
    <source>
        <dbReference type="PROSITE" id="PS51294"/>
    </source>
</evidence>
<accession>A0A074WR79</accession>
<dbReference type="Gene3D" id="1.20.58.1880">
    <property type="match status" value="1"/>
</dbReference>
<feature type="compositionally biased region" description="Basic and acidic residues" evidence="1">
    <location>
        <begin position="643"/>
        <end position="653"/>
    </location>
</feature>
<feature type="region of interest" description="Disordered" evidence="1">
    <location>
        <begin position="2013"/>
        <end position="2079"/>
    </location>
</feature>
<dbReference type="STRING" id="1043004.A0A074WR79"/>
<dbReference type="HOGENOM" id="CLU_001697_0_0_1"/>
<feature type="compositionally biased region" description="Polar residues" evidence="1">
    <location>
        <begin position="1262"/>
        <end position="1274"/>
    </location>
</feature>
<feature type="compositionally biased region" description="Low complexity" evidence="1">
    <location>
        <begin position="120"/>
        <end position="130"/>
    </location>
</feature>
<feature type="compositionally biased region" description="Polar residues" evidence="1">
    <location>
        <begin position="507"/>
        <end position="536"/>
    </location>
</feature>
<feature type="region of interest" description="Disordered" evidence="1">
    <location>
        <begin position="1409"/>
        <end position="1566"/>
    </location>
</feature>
<dbReference type="PROSITE" id="PS51293">
    <property type="entry name" value="SANT"/>
    <property type="match status" value="2"/>
</dbReference>
<dbReference type="PROSITE" id="PS50090">
    <property type="entry name" value="MYB_LIKE"/>
    <property type="match status" value="1"/>
</dbReference>
<reference evidence="5 6" key="1">
    <citation type="journal article" date="2014" name="BMC Genomics">
        <title>Genome sequencing of four Aureobasidium pullulans varieties: biotechnological potential, stress tolerance, and description of new species.</title>
        <authorList>
            <person name="Gostin Ar C."/>
            <person name="Ohm R.A."/>
            <person name="Kogej T."/>
            <person name="Sonjak S."/>
            <person name="Turk M."/>
            <person name="Zajc J."/>
            <person name="Zalar P."/>
            <person name="Grube M."/>
            <person name="Sun H."/>
            <person name="Han J."/>
            <person name="Sharma A."/>
            <person name="Chiniquy J."/>
            <person name="Ngan C.Y."/>
            <person name="Lipzen A."/>
            <person name="Barry K."/>
            <person name="Grigoriev I.V."/>
            <person name="Gunde-Cimerman N."/>
        </authorList>
    </citation>
    <scope>NUCLEOTIDE SEQUENCE [LARGE SCALE GENOMIC DNA]</scope>
    <source>
        <strain evidence="5 6">CBS 147.97</strain>
    </source>
</reference>
<feature type="compositionally biased region" description="Polar residues" evidence="1">
    <location>
        <begin position="1544"/>
        <end position="1557"/>
    </location>
</feature>
<dbReference type="CDD" id="cd00167">
    <property type="entry name" value="SANT"/>
    <property type="match status" value="2"/>
</dbReference>
<dbReference type="PROSITE" id="PS51294">
    <property type="entry name" value="HTH_MYB"/>
    <property type="match status" value="1"/>
</dbReference>
<feature type="compositionally biased region" description="Polar residues" evidence="1">
    <location>
        <begin position="1815"/>
        <end position="1827"/>
    </location>
</feature>
<dbReference type="OrthoDB" id="10258692at2759"/>
<feature type="compositionally biased region" description="Low complexity" evidence="1">
    <location>
        <begin position="1913"/>
        <end position="1950"/>
    </location>
</feature>
<feature type="compositionally biased region" description="Low complexity" evidence="1">
    <location>
        <begin position="2017"/>
        <end position="2040"/>
    </location>
</feature>
<feature type="compositionally biased region" description="Basic and acidic residues" evidence="1">
    <location>
        <begin position="140"/>
        <end position="153"/>
    </location>
</feature>
<evidence type="ECO:0000313" key="5">
    <source>
        <dbReference type="EMBL" id="KEQ75623.1"/>
    </source>
</evidence>